<dbReference type="PANTHER" id="PTHR37481">
    <property type="entry name" value="LIPOPOLYSACCHARIDE EXPORT SYSTEM PROTEIN LPTC"/>
    <property type="match status" value="1"/>
</dbReference>
<dbReference type="GO" id="GO:0015221">
    <property type="term" value="F:lipopolysaccharide transmembrane transporter activity"/>
    <property type="evidence" value="ECO:0007669"/>
    <property type="project" value="InterPro"/>
</dbReference>
<dbReference type="GO" id="GO:0005886">
    <property type="term" value="C:plasma membrane"/>
    <property type="evidence" value="ECO:0007669"/>
    <property type="project" value="InterPro"/>
</dbReference>
<dbReference type="InterPro" id="IPR010664">
    <property type="entry name" value="LipoPS_assembly_LptC-rel"/>
</dbReference>
<dbReference type="InterPro" id="IPR026265">
    <property type="entry name" value="LptC"/>
</dbReference>
<accession>A0A9D5KBN8</accession>
<organism evidence="7 8">
    <name type="scientific">candidate division WOR-3 bacterium</name>
    <dbReference type="NCBI Taxonomy" id="2052148"/>
    <lineage>
        <taxon>Bacteria</taxon>
        <taxon>Bacteria division WOR-3</taxon>
    </lineage>
</organism>
<gene>
    <name evidence="7" type="primary">lptC</name>
    <name evidence="7" type="ORF">GF359_06280</name>
</gene>
<comment type="caution">
    <text evidence="7">The sequence shown here is derived from an EMBL/GenBank/DDBJ whole genome shotgun (WGS) entry which is preliminary data.</text>
</comment>
<keyword evidence="5" id="KW-0472">Membrane</keyword>
<dbReference type="Pfam" id="PF06835">
    <property type="entry name" value="LptC"/>
    <property type="match status" value="1"/>
</dbReference>
<sequence>MANLGRLMKKLVLFILILSVACSQSELPSGKTVELPDQIVDNFQMEESASDKERYSLTGKRAFYYNKHNRIVVHEPEIEFYGPRKEVTAHVVCDSGIVNNKSGDLVAYGKVVVTTEDGTELRTDSLVWFNRRAKIETDAMVHITSPEGTIEGKGLISDAYLNRIEIKEEVSGTTEFSVEED</sequence>
<evidence type="ECO:0000313" key="8">
    <source>
        <dbReference type="Proteomes" id="UP000630660"/>
    </source>
</evidence>
<reference evidence="7" key="1">
    <citation type="submission" date="2019-11" db="EMBL/GenBank/DDBJ databases">
        <title>Microbial mats filling the niche in hypersaline microbial mats.</title>
        <authorList>
            <person name="Wong H.L."/>
            <person name="Macleod F.I."/>
            <person name="White R.A. III"/>
            <person name="Burns B.P."/>
        </authorList>
    </citation>
    <scope>NUCLEOTIDE SEQUENCE</scope>
    <source>
        <strain evidence="7">Bin_327</strain>
    </source>
</reference>
<evidence type="ECO:0000256" key="3">
    <source>
        <dbReference type="ARBA" id="ARBA00022692"/>
    </source>
</evidence>
<keyword evidence="6" id="KW-0732">Signal</keyword>
<dbReference type="GO" id="GO:0017089">
    <property type="term" value="F:glycolipid transfer activity"/>
    <property type="evidence" value="ECO:0007669"/>
    <property type="project" value="TreeGrafter"/>
</dbReference>
<dbReference type="Proteomes" id="UP000630660">
    <property type="component" value="Unassembled WGS sequence"/>
</dbReference>
<keyword evidence="1" id="KW-1003">Cell membrane</keyword>
<protein>
    <submittedName>
        <fullName evidence="7">LPS export ABC transporter periplasmic protein LptC</fullName>
    </submittedName>
</protein>
<proteinExistence type="predicted"/>
<evidence type="ECO:0000313" key="7">
    <source>
        <dbReference type="EMBL" id="MBD3364806.1"/>
    </source>
</evidence>
<feature type="signal peptide" evidence="6">
    <location>
        <begin position="1"/>
        <end position="25"/>
    </location>
</feature>
<evidence type="ECO:0000256" key="5">
    <source>
        <dbReference type="ARBA" id="ARBA00023136"/>
    </source>
</evidence>
<dbReference type="PANTHER" id="PTHR37481:SF1">
    <property type="entry name" value="LIPOPOLYSACCHARIDE EXPORT SYSTEM PROTEIN LPTC"/>
    <property type="match status" value="1"/>
</dbReference>
<dbReference type="EMBL" id="WJKJ01000208">
    <property type="protein sequence ID" value="MBD3364806.1"/>
    <property type="molecule type" value="Genomic_DNA"/>
</dbReference>
<dbReference type="PROSITE" id="PS51257">
    <property type="entry name" value="PROKAR_LIPOPROTEIN"/>
    <property type="match status" value="1"/>
</dbReference>
<feature type="chain" id="PRO_5039396592" evidence="6">
    <location>
        <begin position="26"/>
        <end position="181"/>
    </location>
</feature>
<dbReference type="NCBIfam" id="TIGR04409">
    <property type="entry name" value="LptC_YrbK"/>
    <property type="match status" value="1"/>
</dbReference>
<name>A0A9D5KBN8_UNCW3</name>
<evidence type="ECO:0000256" key="6">
    <source>
        <dbReference type="SAM" id="SignalP"/>
    </source>
</evidence>
<evidence type="ECO:0000256" key="4">
    <source>
        <dbReference type="ARBA" id="ARBA00022989"/>
    </source>
</evidence>
<evidence type="ECO:0000256" key="2">
    <source>
        <dbReference type="ARBA" id="ARBA00022519"/>
    </source>
</evidence>
<dbReference type="AlphaFoldDB" id="A0A9D5KBN8"/>
<evidence type="ECO:0000256" key="1">
    <source>
        <dbReference type="ARBA" id="ARBA00022475"/>
    </source>
</evidence>
<dbReference type="Gene3D" id="2.60.450.10">
    <property type="entry name" value="Lipopolysaccharide (LPS) transport protein A like domain"/>
    <property type="match status" value="1"/>
</dbReference>
<keyword evidence="3" id="KW-0812">Transmembrane</keyword>
<keyword evidence="4" id="KW-1133">Transmembrane helix</keyword>
<dbReference type="InterPro" id="IPR052363">
    <property type="entry name" value="LPS_export_LptC"/>
</dbReference>
<dbReference type="GO" id="GO:0030288">
    <property type="term" value="C:outer membrane-bounded periplasmic space"/>
    <property type="evidence" value="ECO:0007669"/>
    <property type="project" value="TreeGrafter"/>
</dbReference>
<keyword evidence="2" id="KW-0997">Cell inner membrane</keyword>